<organism evidence="2 3">
    <name type="scientific">Shackletoniella antarctica</name>
    <dbReference type="NCBI Taxonomy" id="268115"/>
    <lineage>
        <taxon>Bacteria</taxon>
        <taxon>Bacillati</taxon>
        <taxon>Cyanobacteriota</taxon>
        <taxon>Cyanophyceae</taxon>
        <taxon>Oculatellales</taxon>
        <taxon>Oculatellaceae</taxon>
        <taxon>Shackletoniella</taxon>
    </lineage>
</organism>
<reference evidence="3" key="1">
    <citation type="submission" date="2018-04" db="EMBL/GenBank/DDBJ databases">
        <authorList>
            <person name="Cornet L."/>
        </authorList>
    </citation>
    <scope>NUCLEOTIDE SEQUENCE [LARGE SCALE GENOMIC DNA]</scope>
</reference>
<proteinExistence type="predicted"/>
<evidence type="ECO:0000256" key="1">
    <source>
        <dbReference type="SAM" id="SignalP"/>
    </source>
</evidence>
<evidence type="ECO:0000313" key="3">
    <source>
        <dbReference type="Proteomes" id="UP000249081"/>
    </source>
</evidence>
<evidence type="ECO:0000313" key="2">
    <source>
        <dbReference type="EMBL" id="PZO42940.1"/>
    </source>
</evidence>
<protein>
    <submittedName>
        <fullName evidence="2">Uncharacterized protein</fullName>
    </submittedName>
</protein>
<feature type="signal peptide" evidence="1">
    <location>
        <begin position="1"/>
        <end position="20"/>
    </location>
</feature>
<accession>A0A2W4WEL2</accession>
<dbReference type="Proteomes" id="UP000249081">
    <property type="component" value="Unassembled WGS sequence"/>
</dbReference>
<sequence>MKQFLLFSFLLLGLVPPAQAQFATREDCTAMERVYDSGFCLSSNSPSVFTLGEGREIIGVFRAQTDYGAYYVITIAPLNAYSSQDEAILSMILDSNRDVIHLEKGNTAIAEKYRYAISTSLDIIESWHPSGIQRF</sequence>
<keyword evidence="1" id="KW-0732">Signal</keyword>
<dbReference type="AlphaFoldDB" id="A0A2W4WEL2"/>
<name>A0A2W4WEL2_9CYAN</name>
<gene>
    <name evidence="2" type="ORF">DCF17_07260</name>
</gene>
<comment type="caution">
    <text evidence="2">The sequence shown here is derived from an EMBL/GenBank/DDBJ whole genome shotgun (WGS) entry which is preliminary data.</text>
</comment>
<dbReference type="EMBL" id="QBMN01000037">
    <property type="protein sequence ID" value="PZO42940.1"/>
    <property type="molecule type" value="Genomic_DNA"/>
</dbReference>
<feature type="chain" id="PRO_5015909402" evidence="1">
    <location>
        <begin position="21"/>
        <end position="135"/>
    </location>
</feature>
<reference evidence="2 3" key="2">
    <citation type="submission" date="2018-06" db="EMBL/GenBank/DDBJ databases">
        <title>Metagenomic assembly of (sub)arctic Cyanobacteria and their associated microbiome from non-axenic cultures.</title>
        <authorList>
            <person name="Baurain D."/>
        </authorList>
    </citation>
    <scope>NUCLEOTIDE SEQUENCE [LARGE SCALE GENOMIC DNA]</scope>
    <source>
        <strain evidence="2">ULC041bin1</strain>
    </source>
</reference>